<keyword evidence="4" id="KW-1185">Reference proteome</keyword>
<dbReference type="InterPro" id="IPR001846">
    <property type="entry name" value="VWF_type-D"/>
</dbReference>
<dbReference type="Proteomes" id="UP000694388">
    <property type="component" value="Unplaced"/>
</dbReference>
<protein>
    <recommendedName>
        <fullName evidence="2">VWFD domain-containing protein</fullName>
    </recommendedName>
</protein>
<feature type="domain" description="VWFD" evidence="2">
    <location>
        <begin position="592"/>
        <end position="735"/>
    </location>
</feature>
<evidence type="ECO:0000313" key="4">
    <source>
        <dbReference type="Proteomes" id="UP000694388"/>
    </source>
</evidence>
<dbReference type="GeneTree" id="ENSGT00940000157490"/>
<evidence type="ECO:0000313" key="3">
    <source>
        <dbReference type="Ensembl" id="ENSEBUP00000024619.1"/>
    </source>
</evidence>
<reference evidence="3" key="1">
    <citation type="submission" date="2025-08" db="UniProtKB">
        <authorList>
            <consortium name="Ensembl"/>
        </authorList>
    </citation>
    <scope>IDENTIFICATION</scope>
</reference>
<dbReference type="PROSITE" id="PS51233">
    <property type="entry name" value="VWFD"/>
    <property type="match status" value="1"/>
</dbReference>
<feature type="region of interest" description="Disordered" evidence="1">
    <location>
        <begin position="394"/>
        <end position="413"/>
    </location>
</feature>
<dbReference type="Ensembl" id="ENSEBUT00000025195.1">
    <property type="protein sequence ID" value="ENSEBUP00000024619.1"/>
    <property type="gene ID" value="ENSEBUG00000015193.1"/>
</dbReference>
<evidence type="ECO:0000256" key="1">
    <source>
        <dbReference type="SAM" id="MobiDB-lite"/>
    </source>
</evidence>
<name>A0A8C4R465_EPTBU</name>
<feature type="compositionally biased region" description="Polar residues" evidence="1">
    <location>
        <begin position="491"/>
        <end position="500"/>
    </location>
</feature>
<feature type="compositionally biased region" description="Low complexity" evidence="1">
    <location>
        <begin position="395"/>
        <end position="405"/>
    </location>
</feature>
<proteinExistence type="predicted"/>
<dbReference type="AlphaFoldDB" id="A0A8C4R465"/>
<sequence>MQLASTSGAADATAGKASEFVEKMTDVEDKKVRHLTVEPGMEFPRTSKVTVLSLQPRTTVSPHPFFKVPTLEDVDTTSERPTVASVTVSTETSAATEVRTITEKKYPVGNTTLVEMKTGKQTTTKENLTEAFIKLIEPSTLWPKTQFETTIPSSPDETPSPAESLRPAMVLKTTTITTEMDLAASSLHTTVIGTMAISRRPTSVQLPIDISKDTDINASTTATSKPLVATPTTFTADFPKVTIPLATTRAATGELPTVTWSVEREPLTKTTRMTSTATVTSLADTTKLKPITEPTKKMADKDMTYIGATLAEPTQIDSSAEGTMTITKGTAATTKVEKTSIPLPAKVTSYAPSPDEKKPAITTEPEVGISLDLAVSPLLTSQVDLTVHKQPLEVPVPTSTPRSTTMATMKMGKPTGPLMTTILVPPVRVVDSLVTPKATTIGDEKRLTPIKTIAIPFVHLPVSTTDVQTTVASAATPIRHSTSPRDVDHSSVWSPRRPSTSVSIEPPKALISVSPSAIEANISMTEKATECKEMYFRMEDQCSGWLCSGGQFRHVNARLHCPATRPPPSCALLGRPALKGRDPCCPEWQCPCLCSLHSDLQLLTFDGNALYLGTEGDFLLAKHAGDSLTAHLAPCPSLTEAKSGSAPLCLMAMNITDGSHSLLVKHFERKVYLDGHRRRTPIKAGRFQLLDTGAAYNLHTPSGLRLALGTCQQPCSFALIEGHRTTSFIRTLWTL</sequence>
<reference evidence="3" key="2">
    <citation type="submission" date="2025-09" db="UniProtKB">
        <authorList>
            <consortium name="Ensembl"/>
        </authorList>
    </citation>
    <scope>IDENTIFICATION</scope>
</reference>
<organism evidence="3 4">
    <name type="scientific">Eptatretus burgeri</name>
    <name type="common">Inshore hagfish</name>
    <dbReference type="NCBI Taxonomy" id="7764"/>
    <lineage>
        <taxon>Eukaryota</taxon>
        <taxon>Metazoa</taxon>
        <taxon>Chordata</taxon>
        <taxon>Craniata</taxon>
        <taxon>Vertebrata</taxon>
        <taxon>Cyclostomata</taxon>
        <taxon>Myxini</taxon>
        <taxon>Myxiniformes</taxon>
        <taxon>Myxinidae</taxon>
        <taxon>Eptatretinae</taxon>
        <taxon>Eptatretus</taxon>
    </lineage>
</organism>
<evidence type="ECO:0000259" key="2">
    <source>
        <dbReference type="PROSITE" id="PS51233"/>
    </source>
</evidence>
<accession>A0A8C4R465</accession>
<feature type="region of interest" description="Disordered" evidence="1">
    <location>
        <begin position="477"/>
        <end position="500"/>
    </location>
</feature>